<sequence>MINVYFASDNRISDLISHLEKLKAEHGDLVITHNYLRGGVRDIDLTEFKVAYIRPKEKREKILAYRTGIHQVGDLKVLRIL</sequence>
<gene>
    <name evidence="1" type="ORF">NEISUBOT_04916</name>
</gene>
<organism evidence="1 2">
    <name type="scientific">Neisseria subflava NJ9703</name>
    <dbReference type="NCBI Taxonomy" id="546268"/>
    <lineage>
        <taxon>Bacteria</taxon>
        <taxon>Pseudomonadati</taxon>
        <taxon>Pseudomonadota</taxon>
        <taxon>Betaproteobacteria</taxon>
        <taxon>Neisseriales</taxon>
        <taxon>Neisseriaceae</taxon>
        <taxon>Neisseria</taxon>
    </lineage>
</organism>
<reference evidence="1 2" key="1">
    <citation type="submission" date="2010-01" db="EMBL/GenBank/DDBJ databases">
        <authorList>
            <person name="Weinstock G."/>
            <person name="Sodergren E."/>
            <person name="Clifton S."/>
            <person name="Fulton L."/>
            <person name="Fulton B."/>
            <person name="Courtney L."/>
            <person name="Fronick C."/>
            <person name="Harrison M."/>
            <person name="Strong C."/>
            <person name="Farmer C."/>
            <person name="Delahaunty K."/>
            <person name="Markovic C."/>
            <person name="Hall O."/>
            <person name="Minx P."/>
            <person name="Tomlinson C."/>
            <person name="Mitreva M."/>
            <person name="Nelson J."/>
            <person name="Hou S."/>
            <person name="Wollam A."/>
            <person name="Pepin K.H."/>
            <person name="Johnson M."/>
            <person name="Bhonagiri V."/>
            <person name="Nash W.E."/>
            <person name="Warren W."/>
            <person name="Chinwalla A."/>
            <person name="Mardis E.R."/>
            <person name="Wilson R.K."/>
        </authorList>
    </citation>
    <scope>NUCLEOTIDE SEQUENCE [LARGE SCALE GENOMIC DNA]</scope>
    <source>
        <strain evidence="1 2">NJ9703</strain>
    </source>
</reference>
<protein>
    <submittedName>
        <fullName evidence="1">Uncharacterized protein</fullName>
    </submittedName>
</protein>
<comment type="caution">
    <text evidence="1">The sequence shown here is derived from an EMBL/GenBank/DDBJ whole genome shotgun (WGS) entry which is preliminary data.</text>
</comment>
<dbReference type="Proteomes" id="UP000004621">
    <property type="component" value="Unassembled WGS sequence"/>
</dbReference>
<dbReference type="EMBL" id="ACEO02000009">
    <property type="protein sequence ID" value="EFC51661.1"/>
    <property type="molecule type" value="Genomic_DNA"/>
</dbReference>
<evidence type="ECO:0000313" key="2">
    <source>
        <dbReference type="Proteomes" id="UP000004621"/>
    </source>
</evidence>
<evidence type="ECO:0000313" key="1">
    <source>
        <dbReference type="EMBL" id="EFC51661.1"/>
    </source>
</evidence>
<name>A0A9W5IQ48_NEISU</name>
<proteinExistence type="predicted"/>
<accession>A0A9W5IQ48</accession>
<dbReference type="AlphaFoldDB" id="A0A9W5IQ48"/>